<sequence length="162" mass="18427">MISGFWHGSTSVFIVWGLGHGLLNVIEDIIVKKIGKGKKIENKLFKVIGILFNFVAVACLWVFFNADTIPEALQVFANVFKPMNFTLAKIGMSNREGIWLAIILIITIITDILRNKTNMIEWISKRHVLIRWTLYIVFIVIAIVFGVYGPGYNANDFVYVTF</sequence>
<dbReference type="AlphaFoldDB" id="A0A645G0T3"/>
<evidence type="ECO:0008006" key="3">
    <source>
        <dbReference type="Google" id="ProtNLM"/>
    </source>
</evidence>
<accession>A0A645G0T3</accession>
<dbReference type="EMBL" id="VSSQ01067959">
    <property type="protein sequence ID" value="MPN20255.1"/>
    <property type="molecule type" value="Genomic_DNA"/>
</dbReference>
<proteinExistence type="predicted"/>
<feature type="transmembrane region" description="Helical" evidence="1">
    <location>
        <begin position="97"/>
        <end position="113"/>
    </location>
</feature>
<keyword evidence="1" id="KW-1133">Transmembrane helix</keyword>
<protein>
    <recommendedName>
        <fullName evidence="3">Peptidoglycan O-acetyltransferase</fullName>
    </recommendedName>
</protein>
<feature type="transmembrane region" description="Helical" evidence="1">
    <location>
        <begin position="6"/>
        <end position="23"/>
    </location>
</feature>
<gene>
    <name evidence="2" type="ORF">SDC9_167633</name>
</gene>
<evidence type="ECO:0000256" key="1">
    <source>
        <dbReference type="SAM" id="Phobius"/>
    </source>
</evidence>
<comment type="caution">
    <text evidence="2">The sequence shown here is derived from an EMBL/GenBank/DDBJ whole genome shotgun (WGS) entry which is preliminary data.</text>
</comment>
<keyword evidence="1" id="KW-0472">Membrane</keyword>
<evidence type="ECO:0000313" key="2">
    <source>
        <dbReference type="EMBL" id="MPN20255.1"/>
    </source>
</evidence>
<keyword evidence="1" id="KW-0812">Transmembrane</keyword>
<name>A0A645G0T3_9ZZZZ</name>
<organism evidence="2">
    <name type="scientific">bioreactor metagenome</name>
    <dbReference type="NCBI Taxonomy" id="1076179"/>
    <lineage>
        <taxon>unclassified sequences</taxon>
        <taxon>metagenomes</taxon>
        <taxon>ecological metagenomes</taxon>
    </lineage>
</organism>
<feature type="transmembrane region" description="Helical" evidence="1">
    <location>
        <begin position="134"/>
        <end position="152"/>
    </location>
</feature>
<feature type="transmembrane region" description="Helical" evidence="1">
    <location>
        <begin position="44"/>
        <end position="64"/>
    </location>
</feature>
<reference evidence="2" key="1">
    <citation type="submission" date="2019-08" db="EMBL/GenBank/DDBJ databases">
        <authorList>
            <person name="Kucharzyk K."/>
            <person name="Murdoch R.W."/>
            <person name="Higgins S."/>
            <person name="Loffler F."/>
        </authorList>
    </citation>
    <scope>NUCLEOTIDE SEQUENCE</scope>
</reference>